<dbReference type="InterPro" id="IPR036846">
    <property type="entry name" value="GM2-AP_sf"/>
</dbReference>
<dbReference type="FunFam" id="2.70.220.10:FF:000004">
    <property type="entry name" value="Related to phosphatidylglycerol/phosphatidylinositol transfer protein"/>
    <property type="match status" value="1"/>
</dbReference>
<dbReference type="FunCoup" id="A0A0D0E708">
    <property type="interactions" value="1"/>
</dbReference>
<keyword evidence="6 8" id="KW-0732">Signal</keyword>
<dbReference type="HOGENOM" id="CLU_097982_3_0_1"/>
<dbReference type="InterPro" id="IPR033917">
    <property type="entry name" value="ML_PG-PI_TP"/>
</dbReference>
<comment type="function">
    <text evidence="1">Catalyzes the intermembrane transfer of phosphatidylglycerol and phosphatidylinositol.</text>
</comment>
<dbReference type="PANTHER" id="PTHR11306">
    <property type="entry name" value="NIEMANN PICK TYPE C2 PROTEIN NPC2-RELATED"/>
    <property type="match status" value="1"/>
</dbReference>
<evidence type="ECO:0000256" key="3">
    <source>
        <dbReference type="ARBA" id="ARBA00011245"/>
    </source>
</evidence>
<keyword evidence="11" id="KW-1185">Reference proteome</keyword>
<feature type="domain" description="MD-2-related lipid-recognition" evidence="9">
    <location>
        <begin position="41"/>
        <end position="163"/>
    </location>
</feature>
<evidence type="ECO:0000256" key="2">
    <source>
        <dbReference type="ARBA" id="ARBA00006370"/>
    </source>
</evidence>
<dbReference type="InterPro" id="IPR014756">
    <property type="entry name" value="Ig_E-set"/>
</dbReference>
<dbReference type="InterPro" id="IPR039670">
    <property type="entry name" value="NPC2-like"/>
</dbReference>
<evidence type="ECO:0000259" key="9">
    <source>
        <dbReference type="SMART" id="SM00737"/>
    </source>
</evidence>
<reference evidence="10 11" key="1">
    <citation type="submission" date="2014-04" db="EMBL/GenBank/DDBJ databases">
        <authorList>
            <consortium name="DOE Joint Genome Institute"/>
            <person name="Kuo A."/>
            <person name="Kohler A."/>
            <person name="Jargeat P."/>
            <person name="Nagy L.G."/>
            <person name="Floudas D."/>
            <person name="Copeland A."/>
            <person name="Barry K.W."/>
            <person name="Cichocki N."/>
            <person name="Veneault-Fourrey C."/>
            <person name="LaButti K."/>
            <person name="Lindquist E.A."/>
            <person name="Lipzen A."/>
            <person name="Lundell T."/>
            <person name="Morin E."/>
            <person name="Murat C."/>
            <person name="Sun H."/>
            <person name="Tunlid A."/>
            <person name="Henrissat B."/>
            <person name="Grigoriev I.V."/>
            <person name="Hibbett D.S."/>
            <person name="Martin F."/>
            <person name="Nordberg H.P."/>
            <person name="Cantor M.N."/>
            <person name="Hua S.X."/>
        </authorList>
    </citation>
    <scope>NUCLEOTIDE SEQUENCE [LARGE SCALE GENOMIC DNA]</scope>
    <source>
        <strain evidence="10 11">Ve08.2h10</strain>
    </source>
</reference>
<dbReference type="AlphaFoldDB" id="A0A0D0E708"/>
<evidence type="ECO:0000313" key="11">
    <source>
        <dbReference type="Proteomes" id="UP000054538"/>
    </source>
</evidence>
<dbReference type="SUPFAM" id="SSF81296">
    <property type="entry name" value="E set domains"/>
    <property type="match status" value="1"/>
</dbReference>
<proteinExistence type="inferred from homology"/>
<feature type="signal peptide" evidence="8">
    <location>
        <begin position="1"/>
        <end position="19"/>
    </location>
</feature>
<dbReference type="STRING" id="930991.A0A0D0E708"/>
<sequence>MVRFFSFSLLAVLAGAAFANTNVEEQVLVETPVHTTEGWSYTDCGLPSDPVQLKSISLFPDPPKPGQDLTITVVGTAVETIEDGAYADVVVKLGLIKLLTKRFDVCEEARSANASVQCPVEKGDYTVVQTVSLPKEIPQAKFSVSVRGYTKDEDDMLCLDLKVDFMKRPFFEFW</sequence>
<evidence type="ECO:0000256" key="1">
    <source>
        <dbReference type="ARBA" id="ARBA00002053"/>
    </source>
</evidence>
<dbReference type="Pfam" id="PF02221">
    <property type="entry name" value="E1_DerP2_DerF2"/>
    <property type="match status" value="1"/>
</dbReference>
<dbReference type="CDD" id="cd00917">
    <property type="entry name" value="PG-PI_TP"/>
    <property type="match status" value="1"/>
</dbReference>
<keyword evidence="5" id="KW-0813">Transport</keyword>
<evidence type="ECO:0000256" key="6">
    <source>
        <dbReference type="ARBA" id="ARBA00022729"/>
    </source>
</evidence>
<evidence type="ECO:0000256" key="7">
    <source>
        <dbReference type="ARBA" id="ARBA00023055"/>
    </source>
</evidence>
<name>A0A0D0E708_9AGAM</name>
<comment type="similarity">
    <text evidence="2">Belongs to the NPC2 family.</text>
</comment>
<dbReference type="InterPro" id="IPR003172">
    <property type="entry name" value="ML_dom"/>
</dbReference>
<evidence type="ECO:0000256" key="4">
    <source>
        <dbReference type="ARBA" id="ARBA00016056"/>
    </source>
</evidence>
<evidence type="ECO:0000256" key="5">
    <source>
        <dbReference type="ARBA" id="ARBA00022448"/>
    </source>
</evidence>
<feature type="chain" id="PRO_5002221082" description="Phosphatidylglycerol/phosphatidylinositol transfer protein" evidence="8">
    <location>
        <begin position="20"/>
        <end position="174"/>
    </location>
</feature>
<evidence type="ECO:0000256" key="8">
    <source>
        <dbReference type="SAM" id="SignalP"/>
    </source>
</evidence>
<dbReference type="PANTHER" id="PTHR11306:SF0">
    <property type="entry name" value="PHOSPHATIDYLGLYCEROL_PHOSPHATIDYLINOSITOL TRANSFER PROTEIN"/>
    <property type="match status" value="1"/>
</dbReference>
<dbReference type="InParanoid" id="A0A0D0E708"/>
<protein>
    <recommendedName>
        <fullName evidence="4">Phosphatidylglycerol/phosphatidylinositol transfer protein</fullName>
    </recommendedName>
</protein>
<dbReference type="Proteomes" id="UP000054538">
    <property type="component" value="Unassembled WGS sequence"/>
</dbReference>
<comment type="subunit">
    <text evidence="3">Monomer.</text>
</comment>
<reference evidence="11" key="2">
    <citation type="submission" date="2015-01" db="EMBL/GenBank/DDBJ databases">
        <title>Evolutionary Origins and Diversification of the Mycorrhizal Mutualists.</title>
        <authorList>
            <consortium name="DOE Joint Genome Institute"/>
            <consortium name="Mycorrhizal Genomics Consortium"/>
            <person name="Kohler A."/>
            <person name="Kuo A."/>
            <person name="Nagy L.G."/>
            <person name="Floudas D."/>
            <person name="Copeland A."/>
            <person name="Barry K.W."/>
            <person name="Cichocki N."/>
            <person name="Veneault-Fourrey C."/>
            <person name="LaButti K."/>
            <person name="Lindquist E.A."/>
            <person name="Lipzen A."/>
            <person name="Lundell T."/>
            <person name="Morin E."/>
            <person name="Murat C."/>
            <person name="Riley R."/>
            <person name="Ohm R."/>
            <person name="Sun H."/>
            <person name="Tunlid A."/>
            <person name="Henrissat B."/>
            <person name="Grigoriev I.V."/>
            <person name="Hibbett D.S."/>
            <person name="Martin F."/>
        </authorList>
    </citation>
    <scope>NUCLEOTIDE SEQUENCE [LARGE SCALE GENOMIC DNA]</scope>
    <source>
        <strain evidence="11">Ve08.2h10</strain>
    </source>
</reference>
<accession>A0A0D0E708</accession>
<organism evidence="10 11">
    <name type="scientific">Paxillus rubicundulus Ve08.2h10</name>
    <dbReference type="NCBI Taxonomy" id="930991"/>
    <lineage>
        <taxon>Eukaryota</taxon>
        <taxon>Fungi</taxon>
        <taxon>Dikarya</taxon>
        <taxon>Basidiomycota</taxon>
        <taxon>Agaricomycotina</taxon>
        <taxon>Agaricomycetes</taxon>
        <taxon>Agaricomycetidae</taxon>
        <taxon>Boletales</taxon>
        <taxon>Paxilineae</taxon>
        <taxon>Paxillaceae</taxon>
        <taxon>Paxillus</taxon>
    </lineage>
</organism>
<dbReference type="GO" id="GO:0032934">
    <property type="term" value="F:sterol binding"/>
    <property type="evidence" value="ECO:0007669"/>
    <property type="project" value="InterPro"/>
</dbReference>
<keyword evidence="7" id="KW-0445">Lipid transport</keyword>
<dbReference type="GO" id="GO:0032366">
    <property type="term" value="P:intracellular sterol transport"/>
    <property type="evidence" value="ECO:0007669"/>
    <property type="project" value="InterPro"/>
</dbReference>
<dbReference type="Gene3D" id="2.70.220.10">
    <property type="entry name" value="Ganglioside GM2 activator"/>
    <property type="match status" value="2"/>
</dbReference>
<gene>
    <name evidence="10" type="ORF">PAXRUDRAFT_828750</name>
</gene>
<dbReference type="OrthoDB" id="6409159at2759"/>
<dbReference type="EMBL" id="KN825168">
    <property type="protein sequence ID" value="KIK93650.1"/>
    <property type="molecule type" value="Genomic_DNA"/>
</dbReference>
<dbReference type="SMART" id="SM00737">
    <property type="entry name" value="ML"/>
    <property type="match status" value="1"/>
</dbReference>
<evidence type="ECO:0000313" key="10">
    <source>
        <dbReference type="EMBL" id="KIK93650.1"/>
    </source>
</evidence>